<dbReference type="InterPro" id="IPR043502">
    <property type="entry name" value="DNA/RNA_pol_sf"/>
</dbReference>
<accession>A0AAV3R4V3</accession>
<dbReference type="PANTHER" id="PTHR11439:SF498">
    <property type="entry name" value="DNAK FAMILY PROTEIN"/>
    <property type="match status" value="1"/>
</dbReference>
<keyword evidence="4" id="KW-1185">Reference proteome</keyword>
<dbReference type="Proteomes" id="UP001454036">
    <property type="component" value="Unassembled WGS sequence"/>
</dbReference>
<feature type="domain" description="Retroviral polymerase SH3-like" evidence="2">
    <location>
        <begin position="64"/>
        <end position="126"/>
    </location>
</feature>
<sequence length="615" mass="70286">MHILETARSLIFQSNLPVNFWGDCILTATYLVYRFPLPSLQHETPFECYFHKAPSYDHLRSFGCLCFASAIKVGKSKFDIRANSWIFVIYPFGKKAYKVLFDLTTKTVLYSRDVKFHEHCFPYHNQVLPTNLPLPTLPHEYLCTIFYHVTDSHASNDSLHSISTELVPKVNTQSSSESIPPDMFTPHDNSIDVPSSFDLPMPRRSNRVFNRPKHLDEYVCYGVKSSLAAIISDFSYSFLHYPFIASVLSLNDPTTYVQIVKDPRRVSAMDKELVALVANGTWEYMPLHSHKKSISCKWVYKIKLESNGSIEIRVIIIVAAYKGWILSLLDVNNAFYMVIWWKSKHQGNGSPKLNEFLLKQGYKQSKNDYSLYIKNSEAGIVITVVYVDDIFVRGSDNKAIVDLKATLHSKFNIKDLGSLHYFLGFEIGYTVKGTIMSQRKFVGELIQASGISSIQSTHYHVTPLTLHLKLTPDEGELLTDVEYYRSMVGKLNFLTNTRPDMSYSIQTLSQFMQAPRTSHLQALHHLLSYVNKTIGQGILLKDDQALQLAISSPQSLEALLRLGIELWLRPRLSSALHIAKNLVFHERTKCIDMDCHFTREKVLEELLQLAHIPTK</sequence>
<dbReference type="InterPro" id="IPR057670">
    <property type="entry name" value="SH3_retrovirus"/>
</dbReference>
<dbReference type="InterPro" id="IPR013103">
    <property type="entry name" value="RVT_2"/>
</dbReference>
<keyword evidence="3" id="KW-0812">Transmembrane</keyword>
<evidence type="ECO:0000259" key="2">
    <source>
        <dbReference type="Pfam" id="PF25597"/>
    </source>
</evidence>
<feature type="domain" description="Reverse transcriptase Ty1/copia-type" evidence="1">
    <location>
        <begin position="352"/>
        <end position="454"/>
    </location>
</feature>
<dbReference type="Pfam" id="PF07727">
    <property type="entry name" value="RVT_2"/>
    <property type="match status" value="1"/>
</dbReference>
<dbReference type="PANTHER" id="PTHR11439">
    <property type="entry name" value="GAG-POL-RELATED RETROTRANSPOSON"/>
    <property type="match status" value="1"/>
</dbReference>
<evidence type="ECO:0000313" key="3">
    <source>
        <dbReference type="EMBL" id="GAA0171355.1"/>
    </source>
</evidence>
<gene>
    <name evidence="3" type="ORF">LIER_25406</name>
</gene>
<reference evidence="3 4" key="1">
    <citation type="submission" date="2024-01" db="EMBL/GenBank/DDBJ databases">
        <title>The complete chloroplast genome sequence of Lithospermum erythrorhizon: insights into the phylogenetic relationship among Boraginaceae species and the maternal lineages of purple gromwells.</title>
        <authorList>
            <person name="Okada T."/>
            <person name="Watanabe K."/>
        </authorList>
    </citation>
    <scope>NUCLEOTIDE SEQUENCE [LARGE SCALE GENOMIC DNA]</scope>
</reference>
<proteinExistence type="predicted"/>
<dbReference type="SUPFAM" id="SSF56672">
    <property type="entry name" value="DNA/RNA polymerases"/>
    <property type="match status" value="1"/>
</dbReference>
<dbReference type="EMBL" id="BAABME010007637">
    <property type="protein sequence ID" value="GAA0171355.1"/>
    <property type="molecule type" value="Genomic_DNA"/>
</dbReference>
<name>A0AAV3R4V3_LITER</name>
<comment type="caution">
    <text evidence="3">The sequence shown here is derived from an EMBL/GenBank/DDBJ whole genome shotgun (WGS) entry which is preliminary data.</text>
</comment>
<dbReference type="Pfam" id="PF25597">
    <property type="entry name" value="SH3_retrovirus"/>
    <property type="match status" value="1"/>
</dbReference>
<evidence type="ECO:0000259" key="1">
    <source>
        <dbReference type="Pfam" id="PF07727"/>
    </source>
</evidence>
<keyword evidence="3" id="KW-0472">Membrane</keyword>
<dbReference type="AlphaFoldDB" id="A0AAV3R4V3"/>
<evidence type="ECO:0000313" key="4">
    <source>
        <dbReference type="Proteomes" id="UP001454036"/>
    </source>
</evidence>
<keyword evidence="3" id="KW-0675">Receptor</keyword>
<organism evidence="3 4">
    <name type="scientific">Lithospermum erythrorhizon</name>
    <name type="common">Purple gromwell</name>
    <name type="synonym">Lithospermum officinale var. erythrorhizon</name>
    <dbReference type="NCBI Taxonomy" id="34254"/>
    <lineage>
        <taxon>Eukaryota</taxon>
        <taxon>Viridiplantae</taxon>
        <taxon>Streptophyta</taxon>
        <taxon>Embryophyta</taxon>
        <taxon>Tracheophyta</taxon>
        <taxon>Spermatophyta</taxon>
        <taxon>Magnoliopsida</taxon>
        <taxon>eudicotyledons</taxon>
        <taxon>Gunneridae</taxon>
        <taxon>Pentapetalae</taxon>
        <taxon>asterids</taxon>
        <taxon>lamiids</taxon>
        <taxon>Boraginales</taxon>
        <taxon>Boraginaceae</taxon>
        <taxon>Boraginoideae</taxon>
        <taxon>Lithospermeae</taxon>
        <taxon>Lithospermum</taxon>
    </lineage>
</organism>
<protein>
    <submittedName>
        <fullName evidence="3">Transmembrane signal receptor</fullName>
    </submittedName>
</protein>